<organism evidence="3 4">
    <name type="scientific">Brassica carinata</name>
    <name type="common">Ethiopian mustard</name>
    <name type="synonym">Abyssinian cabbage</name>
    <dbReference type="NCBI Taxonomy" id="52824"/>
    <lineage>
        <taxon>Eukaryota</taxon>
        <taxon>Viridiplantae</taxon>
        <taxon>Streptophyta</taxon>
        <taxon>Embryophyta</taxon>
        <taxon>Tracheophyta</taxon>
        <taxon>Spermatophyta</taxon>
        <taxon>Magnoliopsida</taxon>
        <taxon>eudicotyledons</taxon>
        <taxon>Gunneridae</taxon>
        <taxon>Pentapetalae</taxon>
        <taxon>rosids</taxon>
        <taxon>malvids</taxon>
        <taxon>Brassicales</taxon>
        <taxon>Brassicaceae</taxon>
        <taxon>Brassiceae</taxon>
        <taxon>Brassica</taxon>
    </lineage>
</organism>
<keyword evidence="4" id="KW-1185">Reference proteome</keyword>
<evidence type="ECO:0008006" key="5">
    <source>
        <dbReference type="Google" id="ProtNLM"/>
    </source>
</evidence>
<dbReference type="Pfam" id="PF14392">
    <property type="entry name" value="zf-CCHC_4"/>
    <property type="match status" value="1"/>
</dbReference>
<dbReference type="PANTHER" id="PTHR31286">
    <property type="entry name" value="GLYCINE-RICH CELL WALL STRUCTURAL PROTEIN 1.8-LIKE"/>
    <property type="match status" value="1"/>
</dbReference>
<dbReference type="OrthoDB" id="1109668at2759"/>
<name>A0A8X7RN30_BRACI</name>
<accession>A0A8X7RN30</accession>
<dbReference type="InterPro" id="IPR025558">
    <property type="entry name" value="DUF4283"/>
</dbReference>
<sequence length="417" mass="47684">MYVAMDRAMVALTLDEEDVPFRMPEVPGVSSAEENALSLMGRALNPKCQNMPGLIRTMPRKWKKEGRVRGIALSQERFQFIFQSEHDLIDVLEKGVQTFNEWAMVLERWVENPPEDYLQYIPLWVRISHIPVNYYTIPALSALGDIVGKVKVVAFDPSQPVTQPYIRVYVIFNVAYPLRMLKLIDLGERKSATIHFNYENIQKRCFTCQRLNHEKRICPLEVRQRHEEAQLRRNRIIAEKKRMEPVLAPDDPLRGVLEESQVGVNPLTGRPKIATVVLEEMEKYIVSDTGEDIALNIEKIKKTVREVEADPITQKTVLSLEPLPVVTADLNRGKGLVFDYGERELDRRNLDLNVNPEKLLSASMRAMRCENVSNVMVIRNSETSRRDVNQPSGSLAICSTVFKHGSSEPFKSVTVSR</sequence>
<feature type="domain" description="Zinc knuckle CX2CX4HX4C" evidence="2">
    <location>
        <begin position="174"/>
        <end position="219"/>
    </location>
</feature>
<dbReference type="Proteomes" id="UP000886595">
    <property type="component" value="Unassembled WGS sequence"/>
</dbReference>
<dbReference type="EMBL" id="JAAMPC010000009">
    <property type="protein sequence ID" value="KAG2291311.1"/>
    <property type="molecule type" value="Genomic_DNA"/>
</dbReference>
<dbReference type="InterPro" id="IPR025836">
    <property type="entry name" value="Zn_knuckle_CX2CX4HX4C"/>
</dbReference>
<evidence type="ECO:0000313" key="4">
    <source>
        <dbReference type="Proteomes" id="UP000886595"/>
    </source>
</evidence>
<evidence type="ECO:0000259" key="1">
    <source>
        <dbReference type="Pfam" id="PF14111"/>
    </source>
</evidence>
<proteinExistence type="predicted"/>
<evidence type="ECO:0000313" key="3">
    <source>
        <dbReference type="EMBL" id="KAG2291311.1"/>
    </source>
</evidence>
<dbReference type="PANTHER" id="PTHR31286:SF178">
    <property type="entry name" value="DUF4283 DOMAIN-CONTAINING PROTEIN"/>
    <property type="match status" value="1"/>
</dbReference>
<gene>
    <name evidence="3" type="ORF">Bca52824_037980</name>
</gene>
<dbReference type="InterPro" id="IPR040256">
    <property type="entry name" value="At4g02000-like"/>
</dbReference>
<dbReference type="AlphaFoldDB" id="A0A8X7RN30"/>
<reference evidence="3 4" key="1">
    <citation type="submission" date="2020-02" db="EMBL/GenBank/DDBJ databases">
        <authorList>
            <person name="Ma Q."/>
            <person name="Huang Y."/>
            <person name="Song X."/>
            <person name="Pei D."/>
        </authorList>
    </citation>
    <scope>NUCLEOTIDE SEQUENCE [LARGE SCALE GENOMIC DNA]</scope>
    <source>
        <strain evidence="3">Sxm20200214</strain>
        <tissue evidence="3">Leaf</tissue>
    </source>
</reference>
<evidence type="ECO:0000259" key="2">
    <source>
        <dbReference type="Pfam" id="PF14392"/>
    </source>
</evidence>
<feature type="domain" description="DUF4283" evidence="1">
    <location>
        <begin position="32"/>
        <end position="112"/>
    </location>
</feature>
<comment type="caution">
    <text evidence="3">The sequence shown here is derived from an EMBL/GenBank/DDBJ whole genome shotgun (WGS) entry which is preliminary data.</text>
</comment>
<protein>
    <recommendedName>
        <fullName evidence="5">DUF4283 domain-containing protein</fullName>
    </recommendedName>
</protein>
<dbReference type="Pfam" id="PF14111">
    <property type="entry name" value="DUF4283"/>
    <property type="match status" value="1"/>
</dbReference>